<dbReference type="InterPro" id="IPR040453">
    <property type="entry name" value="Mnd1_HTH"/>
</dbReference>
<evidence type="ECO:0000313" key="9">
    <source>
        <dbReference type="Proteomes" id="UP001056012"/>
    </source>
</evidence>
<dbReference type="GO" id="GO:0003690">
    <property type="term" value="F:double-stranded DNA binding"/>
    <property type="evidence" value="ECO:0007669"/>
    <property type="project" value="InterPro"/>
</dbReference>
<dbReference type="PIRSF" id="PIRSF026991">
    <property type="entry name" value="Mnd1"/>
    <property type="match status" value="1"/>
</dbReference>
<keyword evidence="9" id="KW-1185">Reference proteome</keyword>
<protein>
    <recommendedName>
        <fullName evidence="5">Meiotic nuclear division protein 1</fullName>
    </recommendedName>
</protein>
<evidence type="ECO:0000256" key="1">
    <source>
        <dbReference type="ARBA" id="ARBA00004123"/>
    </source>
</evidence>
<dbReference type="GO" id="GO:0007131">
    <property type="term" value="P:reciprocal meiotic recombination"/>
    <property type="evidence" value="ECO:0007669"/>
    <property type="project" value="InterPro"/>
</dbReference>
<comment type="subcellular location">
    <subcellularLocation>
        <location evidence="1 5">Nucleus</location>
    </subcellularLocation>
</comment>
<reference evidence="8" key="1">
    <citation type="submission" date="2021-12" db="EMBL/GenBank/DDBJ databases">
        <title>Curvularia clavata genome.</title>
        <authorList>
            <person name="Cao Y."/>
        </authorList>
    </citation>
    <scope>NUCLEOTIDE SEQUENCE</scope>
    <source>
        <strain evidence="8">Yc1106</strain>
    </source>
</reference>
<dbReference type="OrthoDB" id="9978204at2759"/>
<proteinExistence type="inferred from homology"/>
<evidence type="ECO:0000313" key="8">
    <source>
        <dbReference type="EMBL" id="USP75355.1"/>
    </source>
</evidence>
<evidence type="ECO:0000256" key="3">
    <source>
        <dbReference type="ARBA" id="ARBA00023054"/>
    </source>
</evidence>
<accession>A0A9Q9DQR9</accession>
<dbReference type="GO" id="GO:0005634">
    <property type="term" value="C:nucleus"/>
    <property type="evidence" value="ECO:0007669"/>
    <property type="project" value="UniProtKB-SubCell"/>
</dbReference>
<dbReference type="InterPro" id="IPR005647">
    <property type="entry name" value="Mnd1"/>
</dbReference>
<dbReference type="EMBL" id="CP089275">
    <property type="protein sequence ID" value="USP75355.1"/>
    <property type="molecule type" value="Genomic_DNA"/>
</dbReference>
<dbReference type="AlphaFoldDB" id="A0A9Q9DQR9"/>
<evidence type="ECO:0000259" key="7">
    <source>
        <dbReference type="Pfam" id="PF03962"/>
    </source>
</evidence>
<evidence type="ECO:0000256" key="6">
    <source>
        <dbReference type="SAM" id="Coils"/>
    </source>
</evidence>
<sequence length="226" mass="25455">MAPKIQPNPQKAASILAWFHKTAQAHNIKDLEKILPHVSSINGMQVKDYLQALSDDNKIRVEKIGSGNWYWSFPADEKKAKDASLRKAQEEYDKASTVTAELQAKVDNAAAARTDGDGNGDDDIITETGGRRKTLIARHAVLTKDLEKLRTELATYSEQDPVELDKKATETRHARLNADKYTDQIFAMQSWFKQHLGCDGGEGFLNMLKMLYGDEYEDEEQGLREL</sequence>
<feature type="domain" description="Mnd1 HTH" evidence="7">
    <location>
        <begin position="15"/>
        <end position="74"/>
    </location>
</feature>
<keyword evidence="3 6" id="KW-0175">Coiled coil</keyword>
<evidence type="ECO:0000256" key="2">
    <source>
        <dbReference type="ARBA" id="ARBA00005981"/>
    </source>
</evidence>
<keyword evidence="4 5" id="KW-0539">Nucleus</keyword>
<evidence type="ECO:0000256" key="5">
    <source>
        <dbReference type="PIRNR" id="PIRNR026991"/>
    </source>
</evidence>
<evidence type="ECO:0000256" key="4">
    <source>
        <dbReference type="ARBA" id="ARBA00023242"/>
    </source>
</evidence>
<feature type="coiled-coil region" evidence="6">
    <location>
        <begin position="132"/>
        <end position="159"/>
    </location>
</feature>
<dbReference type="Proteomes" id="UP001056012">
    <property type="component" value="Chromosome 2"/>
</dbReference>
<organism evidence="8 9">
    <name type="scientific">Curvularia clavata</name>
    <dbReference type="NCBI Taxonomy" id="95742"/>
    <lineage>
        <taxon>Eukaryota</taxon>
        <taxon>Fungi</taxon>
        <taxon>Dikarya</taxon>
        <taxon>Ascomycota</taxon>
        <taxon>Pezizomycotina</taxon>
        <taxon>Dothideomycetes</taxon>
        <taxon>Pleosporomycetidae</taxon>
        <taxon>Pleosporales</taxon>
        <taxon>Pleosporineae</taxon>
        <taxon>Pleosporaceae</taxon>
        <taxon>Curvularia</taxon>
    </lineage>
</organism>
<gene>
    <name evidence="8" type="ORF">yc1106_02629</name>
</gene>
<name>A0A9Q9DQR9_CURCL</name>
<comment type="function">
    <text evidence="5">Required for proper homologous chromosome pairing and efficient cross-over and intragenic recombination during meiosis.</text>
</comment>
<comment type="similarity">
    <text evidence="2 5">Belongs to the MND1 family.</text>
</comment>
<dbReference type="Pfam" id="PF03962">
    <property type="entry name" value="Mnd1"/>
    <property type="match status" value="1"/>
</dbReference>
<dbReference type="VEuPathDB" id="FungiDB:yc1106_02629"/>